<evidence type="ECO:0000313" key="1">
    <source>
        <dbReference type="EMBL" id="KAJ1080459.1"/>
    </source>
</evidence>
<comment type="caution">
    <text evidence="1">The sequence shown here is derived from an EMBL/GenBank/DDBJ whole genome shotgun (WGS) entry which is preliminary data.</text>
</comment>
<protein>
    <submittedName>
        <fullName evidence="1">Uncharacterized protein</fullName>
    </submittedName>
</protein>
<dbReference type="Proteomes" id="UP001066276">
    <property type="component" value="Chromosome 12"/>
</dbReference>
<organism evidence="1 2">
    <name type="scientific">Pleurodeles waltl</name>
    <name type="common">Iberian ribbed newt</name>
    <dbReference type="NCBI Taxonomy" id="8319"/>
    <lineage>
        <taxon>Eukaryota</taxon>
        <taxon>Metazoa</taxon>
        <taxon>Chordata</taxon>
        <taxon>Craniata</taxon>
        <taxon>Vertebrata</taxon>
        <taxon>Euteleostomi</taxon>
        <taxon>Amphibia</taxon>
        <taxon>Batrachia</taxon>
        <taxon>Caudata</taxon>
        <taxon>Salamandroidea</taxon>
        <taxon>Salamandridae</taxon>
        <taxon>Pleurodelinae</taxon>
        <taxon>Pleurodeles</taxon>
    </lineage>
</organism>
<reference evidence="1" key="1">
    <citation type="journal article" date="2022" name="bioRxiv">
        <title>Sequencing and chromosome-scale assembly of the giantPleurodeles waltlgenome.</title>
        <authorList>
            <person name="Brown T."/>
            <person name="Elewa A."/>
            <person name="Iarovenko S."/>
            <person name="Subramanian E."/>
            <person name="Araus A.J."/>
            <person name="Petzold A."/>
            <person name="Susuki M."/>
            <person name="Suzuki K.-i.T."/>
            <person name="Hayashi T."/>
            <person name="Toyoda A."/>
            <person name="Oliveira C."/>
            <person name="Osipova E."/>
            <person name="Leigh N.D."/>
            <person name="Simon A."/>
            <person name="Yun M.H."/>
        </authorList>
    </citation>
    <scope>NUCLEOTIDE SEQUENCE</scope>
    <source>
        <strain evidence="1">20211129_DDA</strain>
        <tissue evidence="1">Liver</tissue>
    </source>
</reference>
<accession>A0AAV7KQI6</accession>
<gene>
    <name evidence="1" type="ORF">NDU88_000658</name>
</gene>
<keyword evidence="2" id="KW-1185">Reference proteome</keyword>
<name>A0AAV7KQI6_PLEWA</name>
<sequence>MYAYKAHCNDVFGSPQRKGSPQRVDGNCVKHKATGTAAAELVSPDPCWAAQEKSIEAFLRMHGLGLPSSAMKYRTFDAGIMSLILGLAPFTAVKCTFKDYGMFLNDLIVSIRGDQIHFSNFCPRKFEEKCFATDPWVYQS</sequence>
<evidence type="ECO:0000313" key="2">
    <source>
        <dbReference type="Proteomes" id="UP001066276"/>
    </source>
</evidence>
<dbReference type="AlphaFoldDB" id="A0AAV7KQI6"/>
<dbReference type="EMBL" id="JANPWB010000016">
    <property type="protein sequence ID" value="KAJ1080459.1"/>
    <property type="molecule type" value="Genomic_DNA"/>
</dbReference>
<proteinExistence type="predicted"/>